<evidence type="ECO:0000313" key="3">
    <source>
        <dbReference type="Proteomes" id="UP000660729"/>
    </source>
</evidence>
<keyword evidence="1" id="KW-0812">Transmembrane</keyword>
<accession>A0A8H6VIK0</accession>
<keyword evidence="1" id="KW-0472">Membrane</keyword>
<gene>
    <name evidence="2" type="ORF">HII31_04920</name>
</gene>
<comment type="caution">
    <text evidence="2">The sequence shown here is derived from an EMBL/GenBank/DDBJ whole genome shotgun (WGS) entry which is preliminary data.</text>
</comment>
<dbReference type="Proteomes" id="UP000660729">
    <property type="component" value="Unassembled WGS sequence"/>
</dbReference>
<organism evidence="2 3">
    <name type="scientific">Pseudocercospora fuligena</name>
    <dbReference type="NCBI Taxonomy" id="685502"/>
    <lineage>
        <taxon>Eukaryota</taxon>
        <taxon>Fungi</taxon>
        <taxon>Dikarya</taxon>
        <taxon>Ascomycota</taxon>
        <taxon>Pezizomycotina</taxon>
        <taxon>Dothideomycetes</taxon>
        <taxon>Dothideomycetidae</taxon>
        <taxon>Mycosphaerellales</taxon>
        <taxon>Mycosphaerellaceae</taxon>
        <taxon>Pseudocercospora</taxon>
    </lineage>
</organism>
<evidence type="ECO:0000256" key="1">
    <source>
        <dbReference type="SAM" id="Phobius"/>
    </source>
</evidence>
<proteinExistence type="predicted"/>
<reference evidence="2" key="1">
    <citation type="submission" date="2020-04" db="EMBL/GenBank/DDBJ databases">
        <title>Draft genome resource of the tomato pathogen Pseudocercospora fuligena.</title>
        <authorList>
            <person name="Zaccaron A."/>
        </authorList>
    </citation>
    <scope>NUCLEOTIDE SEQUENCE</scope>
    <source>
        <strain evidence="2">PF001</strain>
    </source>
</reference>
<dbReference type="AlphaFoldDB" id="A0A8H6VIK0"/>
<sequence>MSSSGDHFGMSTFTSRDFLVRGQHVCQLVLSLWGASLSYVAITKLRKYEATAKKLAEWSKEAENQLWKTRTTQATGALAVLASFIASFSLAVVPYTLPKVMRLTTSPALLILVLFARGHIKNYWAPKDGKNITRVPLPKMEEYNEAERQTERLLEVLEYLEYSWVLTSFVDGMVGY</sequence>
<evidence type="ECO:0000313" key="2">
    <source>
        <dbReference type="EMBL" id="KAF7193753.1"/>
    </source>
</evidence>
<keyword evidence="1" id="KW-1133">Transmembrane helix</keyword>
<dbReference type="EMBL" id="JABCIY010000073">
    <property type="protein sequence ID" value="KAF7193753.1"/>
    <property type="molecule type" value="Genomic_DNA"/>
</dbReference>
<protein>
    <submittedName>
        <fullName evidence="2">Uncharacterized protein</fullName>
    </submittedName>
</protein>
<feature type="transmembrane region" description="Helical" evidence="1">
    <location>
        <begin position="20"/>
        <end position="42"/>
    </location>
</feature>
<name>A0A8H6VIK0_9PEZI</name>
<feature type="transmembrane region" description="Helical" evidence="1">
    <location>
        <begin position="103"/>
        <end position="120"/>
    </location>
</feature>
<dbReference type="OrthoDB" id="5405107at2759"/>
<feature type="transmembrane region" description="Helical" evidence="1">
    <location>
        <begin position="76"/>
        <end position="97"/>
    </location>
</feature>
<keyword evidence="3" id="KW-1185">Reference proteome</keyword>